<dbReference type="KEGG" id="luo:HHL09_04540"/>
<name>A0A858RFJ8_9BACT</name>
<dbReference type="EMBL" id="CP051774">
    <property type="protein sequence ID" value="QJE95070.1"/>
    <property type="molecule type" value="Genomic_DNA"/>
</dbReference>
<organism evidence="1 2">
    <name type="scientific">Luteolibacter luteus</name>
    <dbReference type="NCBI Taxonomy" id="2728835"/>
    <lineage>
        <taxon>Bacteria</taxon>
        <taxon>Pseudomonadati</taxon>
        <taxon>Verrucomicrobiota</taxon>
        <taxon>Verrucomicrobiia</taxon>
        <taxon>Verrucomicrobiales</taxon>
        <taxon>Verrucomicrobiaceae</taxon>
        <taxon>Luteolibacter</taxon>
    </lineage>
</organism>
<dbReference type="Proteomes" id="UP000501812">
    <property type="component" value="Chromosome"/>
</dbReference>
<dbReference type="AlphaFoldDB" id="A0A858RFJ8"/>
<protein>
    <submittedName>
        <fullName evidence="1">Uncharacterized protein</fullName>
    </submittedName>
</protein>
<sequence length="198" mass="22453">MSQESADKKSPVCATFVLPPCPLLPEVSHAHGHMITRVHAPAKCARFYLAAICYAQSLWREGKPAQAILQLNKAFMADMSGDEEVLARYPPPYAVLVWFLENRPEGRFLGNPVRHFQHLATRVSGERKEVRSWRAWACFHLSREVLPMDEFPPDEEQIAKEKIVFPGWGEVVGRIREMGWKGESDVLEQTKATLREGG</sequence>
<evidence type="ECO:0000313" key="2">
    <source>
        <dbReference type="Proteomes" id="UP000501812"/>
    </source>
</evidence>
<dbReference type="RefSeq" id="WP_169453291.1">
    <property type="nucleotide sequence ID" value="NZ_CP051774.1"/>
</dbReference>
<evidence type="ECO:0000313" key="1">
    <source>
        <dbReference type="EMBL" id="QJE95070.1"/>
    </source>
</evidence>
<reference evidence="1 2" key="1">
    <citation type="submission" date="2020-04" db="EMBL/GenBank/DDBJ databases">
        <title>Luteolibacter sp. G-1-1-1 isolated from soil.</title>
        <authorList>
            <person name="Dahal R.H."/>
        </authorList>
    </citation>
    <scope>NUCLEOTIDE SEQUENCE [LARGE SCALE GENOMIC DNA]</scope>
    <source>
        <strain evidence="1 2">G-1-1-1</strain>
    </source>
</reference>
<proteinExistence type="predicted"/>
<keyword evidence="2" id="KW-1185">Reference proteome</keyword>
<accession>A0A858RFJ8</accession>
<gene>
    <name evidence="1" type="ORF">HHL09_04540</name>
</gene>